<dbReference type="Proteomes" id="UP000053257">
    <property type="component" value="Unassembled WGS sequence"/>
</dbReference>
<dbReference type="GO" id="GO:0005634">
    <property type="term" value="C:nucleus"/>
    <property type="evidence" value="ECO:0007669"/>
    <property type="project" value="TreeGrafter"/>
</dbReference>
<comment type="similarity">
    <text evidence="2">Belongs to the cytidine and deoxycytidylate deaminase family. ADAT3 subfamily.</text>
</comment>
<dbReference type="InterPro" id="IPR016193">
    <property type="entry name" value="Cytidine_deaminase-like"/>
</dbReference>
<dbReference type="HOGENOM" id="CLU_013817_0_0_1"/>
<evidence type="ECO:0000259" key="4">
    <source>
        <dbReference type="PROSITE" id="PS51747"/>
    </source>
</evidence>
<evidence type="ECO:0000313" key="6">
    <source>
        <dbReference type="Proteomes" id="UP000053257"/>
    </source>
</evidence>
<accession>A0A0C3NIF9</accession>
<name>A0A0C3NIF9_PHLG1</name>
<dbReference type="PROSITE" id="PS51747">
    <property type="entry name" value="CYT_DCMP_DEAMINASES_2"/>
    <property type="match status" value="1"/>
</dbReference>
<dbReference type="SUPFAM" id="SSF53927">
    <property type="entry name" value="Cytidine deaminase-like"/>
    <property type="match status" value="1"/>
</dbReference>
<dbReference type="Gene3D" id="3.40.140.10">
    <property type="entry name" value="Cytidine Deaminase, domain 2"/>
    <property type="match status" value="1"/>
</dbReference>
<evidence type="ECO:0000256" key="2">
    <source>
        <dbReference type="ARBA" id="ARBA00038160"/>
    </source>
</evidence>
<dbReference type="InterPro" id="IPR002125">
    <property type="entry name" value="CMP_dCMP_dom"/>
</dbReference>
<organism evidence="5 6">
    <name type="scientific">Phlebiopsis gigantea (strain 11061_1 CR5-6)</name>
    <name type="common">White-rot fungus</name>
    <name type="synonym">Peniophora gigantea</name>
    <dbReference type="NCBI Taxonomy" id="745531"/>
    <lineage>
        <taxon>Eukaryota</taxon>
        <taxon>Fungi</taxon>
        <taxon>Dikarya</taxon>
        <taxon>Basidiomycota</taxon>
        <taxon>Agaricomycotina</taxon>
        <taxon>Agaricomycetes</taxon>
        <taxon>Polyporales</taxon>
        <taxon>Phanerochaetaceae</taxon>
        <taxon>Phlebiopsis</taxon>
    </lineage>
</organism>
<evidence type="ECO:0000256" key="1">
    <source>
        <dbReference type="ARBA" id="ARBA00022694"/>
    </source>
</evidence>
<dbReference type="InterPro" id="IPR001214">
    <property type="entry name" value="SET_dom"/>
</dbReference>
<dbReference type="OrthoDB" id="3180714at2759"/>
<dbReference type="AlphaFoldDB" id="A0A0C3NIF9"/>
<dbReference type="GO" id="GO:0005737">
    <property type="term" value="C:cytoplasm"/>
    <property type="evidence" value="ECO:0007669"/>
    <property type="project" value="TreeGrafter"/>
</dbReference>
<dbReference type="PANTHER" id="PTHR11079">
    <property type="entry name" value="CYTOSINE DEAMINASE FAMILY MEMBER"/>
    <property type="match status" value="1"/>
</dbReference>
<evidence type="ECO:0008006" key="7">
    <source>
        <dbReference type="Google" id="ProtNLM"/>
    </source>
</evidence>
<reference evidence="5 6" key="1">
    <citation type="journal article" date="2014" name="PLoS Genet.">
        <title>Analysis of the Phlebiopsis gigantea genome, transcriptome and secretome provides insight into its pioneer colonization strategies of wood.</title>
        <authorList>
            <person name="Hori C."/>
            <person name="Ishida T."/>
            <person name="Igarashi K."/>
            <person name="Samejima M."/>
            <person name="Suzuki H."/>
            <person name="Master E."/>
            <person name="Ferreira P."/>
            <person name="Ruiz-Duenas F.J."/>
            <person name="Held B."/>
            <person name="Canessa P."/>
            <person name="Larrondo L.F."/>
            <person name="Schmoll M."/>
            <person name="Druzhinina I.S."/>
            <person name="Kubicek C.P."/>
            <person name="Gaskell J.A."/>
            <person name="Kersten P."/>
            <person name="St John F."/>
            <person name="Glasner J."/>
            <person name="Sabat G."/>
            <person name="Splinter BonDurant S."/>
            <person name="Syed K."/>
            <person name="Yadav J."/>
            <person name="Mgbeahuruike A.C."/>
            <person name="Kovalchuk A."/>
            <person name="Asiegbu F.O."/>
            <person name="Lackner G."/>
            <person name="Hoffmeister D."/>
            <person name="Rencoret J."/>
            <person name="Gutierrez A."/>
            <person name="Sun H."/>
            <person name="Lindquist E."/>
            <person name="Barry K."/>
            <person name="Riley R."/>
            <person name="Grigoriev I.V."/>
            <person name="Henrissat B."/>
            <person name="Kues U."/>
            <person name="Berka R.M."/>
            <person name="Martinez A.T."/>
            <person name="Covert S.F."/>
            <person name="Blanchette R.A."/>
            <person name="Cullen D."/>
        </authorList>
    </citation>
    <scope>NUCLEOTIDE SEQUENCE [LARGE SCALE GENOMIC DNA]</scope>
    <source>
        <strain evidence="5 6">11061_1 CR5-6</strain>
    </source>
</reference>
<proteinExistence type="inferred from homology"/>
<dbReference type="PANTHER" id="PTHR11079:SF156">
    <property type="entry name" value="INACTIVE TRNA-SPECIFIC ADENOSINE DEAMINASE-LIKE PROTEIN 3-RELATED"/>
    <property type="match status" value="1"/>
</dbReference>
<dbReference type="PROSITE" id="PS50280">
    <property type="entry name" value="SET"/>
    <property type="match status" value="1"/>
</dbReference>
<dbReference type="Gene3D" id="2.170.270.10">
    <property type="entry name" value="SET domain"/>
    <property type="match status" value="1"/>
</dbReference>
<sequence length="427" mass="47829">MALSGSLFNHSQTPNVTYTLEPETESIRYATTRPIEEGDELCIFYGHKLWFQPADLEPEVCAPEKEDDGWGGLSAIENDEEIEGLPEFLEGHPDEIIPDEQLPFVRMKLQDDEAENDVDSVRTELAWVVDIPEPRHTNILLKWLKESGHDTSHLAHLKRIRKFDDTTTLLLTTVELFPTPPTLPPDIELSKPYTIEVPQNPALTMESLRAKATFWPTIYAPRKKGELEPLSRGQVRWAWDAMRTVVQEAKTVEEKGELPIVAYVPIPYDEDTKASTQLLTAFIAHDTRRSSTHPLRHASLNLVRKLAEYRALPASAASPPTKSTSVPASADSRAIDSASRNGSHYLLTALTLFISHEPCIMCSMALLHSRVKDVYYLKSMKKTGGCGGSACVPKLNGVNHRFGITHWREDSAKFDDPVLDLDEVIDA</sequence>
<evidence type="ECO:0000313" key="5">
    <source>
        <dbReference type="EMBL" id="KIP04669.1"/>
    </source>
</evidence>
<dbReference type="Pfam" id="PF00856">
    <property type="entry name" value="SET"/>
    <property type="match status" value="1"/>
</dbReference>
<dbReference type="CDD" id="cd01285">
    <property type="entry name" value="nucleoside_deaminase"/>
    <property type="match status" value="1"/>
</dbReference>
<dbReference type="GO" id="GO:0046872">
    <property type="term" value="F:metal ion binding"/>
    <property type="evidence" value="ECO:0007669"/>
    <property type="project" value="UniProtKB-KW"/>
</dbReference>
<dbReference type="STRING" id="745531.A0A0C3NIF9"/>
<keyword evidence="6" id="KW-1185">Reference proteome</keyword>
<protein>
    <recommendedName>
        <fullName evidence="7">CMP/dCMP-type deaminase domain-containing protein</fullName>
    </recommendedName>
</protein>
<dbReference type="GO" id="GO:0002100">
    <property type="term" value="P:tRNA wobble adenosine to inosine editing"/>
    <property type="evidence" value="ECO:0007669"/>
    <property type="project" value="InterPro"/>
</dbReference>
<dbReference type="EMBL" id="KN840566">
    <property type="protein sequence ID" value="KIP04669.1"/>
    <property type="molecule type" value="Genomic_DNA"/>
</dbReference>
<dbReference type="Pfam" id="PF00383">
    <property type="entry name" value="dCMP_cyt_deam_1"/>
    <property type="match status" value="1"/>
</dbReference>
<feature type="domain" description="SET" evidence="3">
    <location>
        <begin position="1"/>
        <end position="46"/>
    </location>
</feature>
<feature type="domain" description="CMP/dCMP-type deaminase" evidence="4">
    <location>
        <begin position="270"/>
        <end position="399"/>
    </location>
</feature>
<evidence type="ECO:0000259" key="3">
    <source>
        <dbReference type="PROSITE" id="PS50280"/>
    </source>
</evidence>
<dbReference type="GO" id="GO:0052717">
    <property type="term" value="F:tRNA-specific adenosine-34 deaminase activity"/>
    <property type="evidence" value="ECO:0007669"/>
    <property type="project" value="UniProtKB-EC"/>
</dbReference>
<dbReference type="SUPFAM" id="SSF82199">
    <property type="entry name" value="SET domain"/>
    <property type="match status" value="1"/>
</dbReference>
<keyword evidence="1" id="KW-0819">tRNA processing</keyword>
<dbReference type="InterPro" id="IPR046341">
    <property type="entry name" value="SET_dom_sf"/>
</dbReference>
<gene>
    <name evidence="5" type="ORF">PHLGIDRAFT_75540</name>
</gene>